<dbReference type="Pfam" id="PF13715">
    <property type="entry name" value="CarbopepD_reg_2"/>
    <property type="match status" value="1"/>
</dbReference>
<keyword evidence="1" id="KW-0472">Membrane</keyword>
<keyword evidence="1" id="KW-1133">Transmembrane helix</keyword>
<evidence type="ECO:0000313" key="3">
    <source>
        <dbReference type="Proteomes" id="UP000307140"/>
    </source>
</evidence>
<organism evidence="2 3">
    <name type="scientific">Polaribacter aestuariivivens</name>
    <dbReference type="NCBI Taxonomy" id="2304626"/>
    <lineage>
        <taxon>Bacteria</taxon>
        <taxon>Pseudomonadati</taxon>
        <taxon>Bacteroidota</taxon>
        <taxon>Flavobacteriia</taxon>
        <taxon>Flavobacteriales</taxon>
        <taxon>Flavobacteriaceae</taxon>
    </lineage>
</organism>
<dbReference type="InterPro" id="IPR008969">
    <property type="entry name" value="CarboxyPept-like_regulatory"/>
</dbReference>
<gene>
    <name evidence="2" type="ORF">FDT66_07610</name>
</gene>
<feature type="transmembrane region" description="Helical" evidence="1">
    <location>
        <begin position="20"/>
        <end position="38"/>
    </location>
</feature>
<proteinExistence type="predicted"/>
<keyword evidence="1" id="KW-0812">Transmembrane</keyword>
<keyword evidence="2" id="KW-0121">Carboxypeptidase</keyword>
<evidence type="ECO:0000313" key="2">
    <source>
        <dbReference type="EMBL" id="TMM30621.1"/>
    </source>
</evidence>
<dbReference type="AlphaFoldDB" id="A0A5S3N5H3"/>
<evidence type="ECO:0000256" key="1">
    <source>
        <dbReference type="SAM" id="Phobius"/>
    </source>
</evidence>
<dbReference type="SUPFAM" id="SSF49464">
    <property type="entry name" value="Carboxypeptidase regulatory domain-like"/>
    <property type="match status" value="1"/>
</dbReference>
<dbReference type="OrthoDB" id="1164701at2"/>
<protein>
    <submittedName>
        <fullName evidence="2">Carboxypeptidase-like regulatory domain-containing protein</fullName>
    </submittedName>
</protein>
<keyword evidence="2" id="KW-0378">Hydrolase</keyword>
<keyword evidence="3" id="KW-1185">Reference proteome</keyword>
<sequence length="423" mass="48879">MSTNRIIKKEKIKLKTNIILNLKISLSKSYLIILFLIASTNFFGQKNIEIEGVVVDESENPIPYAAVGIPSKQIGTATNDDGGFYLKLSADNLSDTLEISTIGFKTYRVKIQDYIDSKTKKITLVENVVTLDAIVLEKTDDIVKKALKKLKKTTLSDKHQMDILYRRSSVENGKTRFLVEHLLNVIDYGPSDIRFDEVGLAEVRKSADYRFAFKKQPVHAIHIMAQVNPLRQDIYVKDYDWERISDTSYDGEDVLVIQGTKKNQKTHKSQNWIKFYIGLDTYGIYKVDVSRFASKFAGLTATYIYKKNDEGKLVLSYHNREARFRTPITAQKQKLLNIKNKNIQSSYRHEAIVLKIEKDRKKFEVKNPIYDRKDIGDYEVDYHPEFWKTVVLPPETKFYKKSVKDLESIYGVPLETQFKAVNK</sequence>
<accession>A0A5S3N5H3</accession>
<dbReference type="Gene3D" id="2.60.40.1120">
    <property type="entry name" value="Carboxypeptidase-like, regulatory domain"/>
    <property type="match status" value="1"/>
</dbReference>
<comment type="caution">
    <text evidence="2">The sequence shown here is derived from an EMBL/GenBank/DDBJ whole genome shotgun (WGS) entry which is preliminary data.</text>
</comment>
<dbReference type="Proteomes" id="UP000307140">
    <property type="component" value="Unassembled WGS sequence"/>
</dbReference>
<reference evidence="2 3" key="1">
    <citation type="submission" date="2019-05" db="EMBL/GenBank/DDBJ databases">
        <title>Polaribacter aestuariivivens sp. nov., isolated from a tidal flat.</title>
        <authorList>
            <person name="Yoon J.-H."/>
        </authorList>
    </citation>
    <scope>NUCLEOTIDE SEQUENCE [LARGE SCALE GENOMIC DNA]</scope>
    <source>
        <strain evidence="2 3">DBTF-3</strain>
    </source>
</reference>
<dbReference type="EMBL" id="VANR01000003">
    <property type="protein sequence ID" value="TMM30621.1"/>
    <property type="molecule type" value="Genomic_DNA"/>
</dbReference>
<dbReference type="GO" id="GO:0004180">
    <property type="term" value="F:carboxypeptidase activity"/>
    <property type="evidence" value="ECO:0007669"/>
    <property type="project" value="UniProtKB-KW"/>
</dbReference>
<name>A0A5S3N5H3_9FLAO</name>
<keyword evidence="2" id="KW-0645">Protease</keyword>